<protein>
    <submittedName>
        <fullName evidence="2">IS3 family transposase</fullName>
    </submittedName>
</protein>
<dbReference type="NCBIfam" id="NF033516">
    <property type="entry name" value="transpos_IS3"/>
    <property type="match status" value="1"/>
</dbReference>
<dbReference type="InterPro" id="IPR025948">
    <property type="entry name" value="HTH-like_dom"/>
</dbReference>
<keyword evidence="3" id="KW-1185">Reference proteome</keyword>
<dbReference type="OrthoDB" id="930609at2"/>
<comment type="caution">
    <text evidence="2">The sequence shown here is derived from an EMBL/GenBank/DDBJ whole genome shotgun (WGS) entry which is preliminary data.</text>
</comment>
<dbReference type="InterPro" id="IPR009057">
    <property type="entry name" value="Homeodomain-like_sf"/>
</dbReference>
<name>A0A2T8HHT7_9SPHI</name>
<dbReference type="Pfam" id="PF13683">
    <property type="entry name" value="rve_3"/>
    <property type="match status" value="1"/>
</dbReference>
<dbReference type="PANTHER" id="PTHR47515">
    <property type="entry name" value="LOW CALCIUM RESPONSE LOCUS PROTEIN T"/>
    <property type="match status" value="1"/>
</dbReference>
<dbReference type="EMBL" id="QDKG01000004">
    <property type="protein sequence ID" value="PVH24994.1"/>
    <property type="molecule type" value="Genomic_DNA"/>
</dbReference>
<dbReference type="Pfam" id="PF13276">
    <property type="entry name" value="HTH_21"/>
    <property type="match status" value="1"/>
</dbReference>
<dbReference type="GO" id="GO:0015074">
    <property type="term" value="P:DNA integration"/>
    <property type="evidence" value="ECO:0007669"/>
    <property type="project" value="InterPro"/>
</dbReference>
<dbReference type="InterPro" id="IPR012337">
    <property type="entry name" value="RNaseH-like_sf"/>
</dbReference>
<dbReference type="SUPFAM" id="SSF53098">
    <property type="entry name" value="Ribonuclease H-like"/>
    <property type="match status" value="1"/>
</dbReference>
<dbReference type="GO" id="GO:0003677">
    <property type="term" value="F:DNA binding"/>
    <property type="evidence" value="ECO:0007669"/>
    <property type="project" value="InterPro"/>
</dbReference>
<dbReference type="Gene3D" id="1.10.10.60">
    <property type="entry name" value="Homeodomain-like"/>
    <property type="match status" value="1"/>
</dbReference>
<dbReference type="Pfam" id="PF01527">
    <property type="entry name" value="HTH_Tnp_1"/>
    <property type="match status" value="1"/>
</dbReference>
<dbReference type="AlphaFoldDB" id="A0A2T8HHT7"/>
<feature type="domain" description="Integrase catalytic" evidence="1">
    <location>
        <begin position="191"/>
        <end position="359"/>
    </location>
</feature>
<dbReference type="InterPro" id="IPR036397">
    <property type="entry name" value="RNaseH_sf"/>
</dbReference>
<dbReference type="Proteomes" id="UP000245627">
    <property type="component" value="Unassembled WGS sequence"/>
</dbReference>
<sequence length="368" mass="43200">MKKTRFTETQIVRALKEGEEGRRAEDICRELGISKGTFYNWKSRYGGMEVSDVQRLKELEEENSRLKKMFADLSVNHEILKEVITKKGLGLREQKQLTQELILDYSLSVTGACAMTGMCRSQYYYVSKRDDSAVIAALETLSSKHPVYGFRKLYAYLRRDGKPWNHKKVYRVYKLLKMNIKRRGKRRLPTRERIPLEQQISINKKWSMDFMSDSLASGNRFRTFNVMDDCSREALAIEIGTSICSQRVTRTLERIMDWRGKPCSIRVDNGPEFTSHHFDLWCKKQGITIQYTQPGKPTQNGYIERFNRSYRREILDAHLFFNLSDVRDLTDEWIQEYNNHRPHEGLGNRTPIEAARKISKKEAEEVLK</sequence>
<dbReference type="Gene3D" id="3.30.420.10">
    <property type="entry name" value="Ribonuclease H-like superfamily/Ribonuclease H"/>
    <property type="match status" value="1"/>
</dbReference>
<dbReference type="RefSeq" id="WP_116776356.1">
    <property type="nucleotide sequence ID" value="NZ_QDKG01000004.1"/>
</dbReference>
<accession>A0A2T8HHT7</accession>
<dbReference type="PROSITE" id="PS50994">
    <property type="entry name" value="INTEGRASE"/>
    <property type="match status" value="1"/>
</dbReference>
<evidence type="ECO:0000313" key="2">
    <source>
        <dbReference type="EMBL" id="PVH24994.1"/>
    </source>
</evidence>
<dbReference type="GO" id="GO:0006313">
    <property type="term" value="P:DNA transposition"/>
    <property type="evidence" value="ECO:0007669"/>
    <property type="project" value="InterPro"/>
</dbReference>
<dbReference type="InterPro" id="IPR048020">
    <property type="entry name" value="Transpos_IS3"/>
</dbReference>
<dbReference type="InterPro" id="IPR001584">
    <property type="entry name" value="Integrase_cat-core"/>
</dbReference>
<evidence type="ECO:0000259" key="1">
    <source>
        <dbReference type="PROSITE" id="PS50994"/>
    </source>
</evidence>
<dbReference type="PANTHER" id="PTHR47515:SF2">
    <property type="entry name" value="INTEGRASE CORE DOMAIN PROTEIN"/>
    <property type="match status" value="1"/>
</dbReference>
<dbReference type="GO" id="GO:0004803">
    <property type="term" value="F:transposase activity"/>
    <property type="evidence" value="ECO:0007669"/>
    <property type="project" value="InterPro"/>
</dbReference>
<proteinExistence type="predicted"/>
<dbReference type="SUPFAM" id="SSF46689">
    <property type="entry name" value="Homeodomain-like"/>
    <property type="match status" value="1"/>
</dbReference>
<organism evidence="2 3">
    <name type="scientific">Sphingobacterium corticibacter</name>
    <dbReference type="NCBI Taxonomy" id="2171749"/>
    <lineage>
        <taxon>Bacteria</taxon>
        <taxon>Pseudomonadati</taxon>
        <taxon>Bacteroidota</taxon>
        <taxon>Sphingobacteriia</taxon>
        <taxon>Sphingobacteriales</taxon>
        <taxon>Sphingobacteriaceae</taxon>
        <taxon>Sphingobacterium</taxon>
    </lineage>
</organism>
<dbReference type="InterPro" id="IPR002514">
    <property type="entry name" value="Transposase_8"/>
</dbReference>
<evidence type="ECO:0000313" key="3">
    <source>
        <dbReference type="Proteomes" id="UP000245627"/>
    </source>
</evidence>
<gene>
    <name evidence="2" type="ORF">DC487_11130</name>
</gene>
<reference evidence="2 3" key="1">
    <citation type="submission" date="2018-04" db="EMBL/GenBank/DDBJ databases">
        <title>Sphingobacterium cortibacter sp. nov.</title>
        <authorList>
            <person name="Li Y."/>
        </authorList>
    </citation>
    <scope>NUCLEOTIDE SEQUENCE [LARGE SCALE GENOMIC DNA]</scope>
    <source>
        <strain evidence="2 3">2c-3</strain>
    </source>
</reference>